<dbReference type="AlphaFoldDB" id="A0A437P121"/>
<dbReference type="InterPro" id="IPR000873">
    <property type="entry name" value="AMP-dep_synth/lig_dom"/>
</dbReference>
<evidence type="ECO:0000313" key="4">
    <source>
        <dbReference type="Proteomes" id="UP000286997"/>
    </source>
</evidence>
<dbReference type="InterPro" id="IPR020845">
    <property type="entry name" value="AMP-binding_CS"/>
</dbReference>
<proteinExistence type="predicted"/>
<dbReference type="RefSeq" id="WP_127731647.1">
    <property type="nucleotide sequence ID" value="NZ_SACP01000018.1"/>
</dbReference>
<dbReference type="PROSITE" id="PS00455">
    <property type="entry name" value="AMP_BINDING"/>
    <property type="match status" value="1"/>
</dbReference>
<evidence type="ECO:0000259" key="1">
    <source>
        <dbReference type="Pfam" id="PF00501"/>
    </source>
</evidence>
<sequence length="513" mass="55197">MRIESYLRDSARRHGPKEALVTSERRLTYAELDALSDRLAGALQAGGVRRGDRVVIQMGNTWQAVASLFAVLKAGAVFSVLNPSVKADKLAYILRHCEARAVVTQGALALVAAEAVALAPSVRLAIVAEAPPATIPGAVAFAACLDGPVPAPHGGIDMDLAMLVYTSGSTGQPKGVMMSHRNVDAAATSITTYLDSRADDVILNVLPIAFDYGLYQVLMAARVGARLVLATSFAYPQAVFATMREERVTVLPLVPTMAAMILRMTSLAPDSLPDLRTLTNTAAALPLSHIARLRALFPRAAFYSMYGLTECKRCTWLPPDRIDSHGGSVGIAIPNTEAFVVDETGQPQPPHVVGELVIRGPHVMQGYWNDEAATRRALRPGPNPWERVLYTGDLFYTDGDGFLYFVGRQDDIIKSRGEKVAPKEVEAVLHRLPGIEEAVVFGAPDPVLGQSVRALVVASDPALTQAAVIRHCQRHLEDFMVPQGIEFRTELPKTDTGKVSRRLAAATVLEAGE</sequence>
<evidence type="ECO:0000313" key="3">
    <source>
        <dbReference type="EMBL" id="RVU15957.1"/>
    </source>
</evidence>
<comment type="caution">
    <text evidence="3">The sequence shown here is derived from an EMBL/GenBank/DDBJ whole genome shotgun (WGS) entry which is preliminary data.</text>
</comment>
<dbReference type="GO" id="GO:0016878">
    <property type="term" value="F:acid-thiol ligase activity"/>
    <property type="evidence" value="ECO:0007669"/>
    <property type="project" value="UniProtKB-ARBA"/>
</dbReference>
<dbReference type="InterPro" id="IPR050237">
    <property type="entry name" value="ATP-dep_AMP-bd_enzyme"/>
</dbReference>
<dbReference type="Proteomes" id="UP000286997">
    <property type="component" value="Unassembled WGS sequence"/>
</dbReference>
<dbReference type="Gene3D" id="3.40.50.12780">
    <property type="entry name" value="N-terminal domain of ligase-like"/>
    <property type="match status" value="1"/>
</dbReference>
<feature type="domain" description="AMP-binding enzyme C-terminal" evidence="2">
    <location>
        <begin position="424"/>
        <end position="498"/>
    </location>
</feature>
<accession>A0A437P121</accession>
<reference evidence="3 4" key="1">
    <citation type="submission" date="2019-01" db="EMBL/GenBank/DDBJ databases">
        <authorList>
            <person name="Chen W.-M."/>
        </authorList>
    </citation>
    <scope>NUCLEOTIDE SEQUENCE [LARGE SCALE GENOMIC DNA]</scope>
    <source>
        <strain evidence="3 4">TER-1</strain>
    </source>
</reference>
<gene>
    <name evidence="3" type="ORF">EOE48_17990</name>
</gene>
<dbReference type="Gene3D" id="3.30.300.30">
    <property type="match status" value="1"/>
</dbReference>
<dbReference type="Pfam" id="PF13193">
    <property type="entry name" value="AMP-binding_C"/>
    <property type="match status" value="1"/>
</dbReference>
<dbReference type="InterPro" id="IPR045851">
    <property type="entry name" value="AMP-bd_C_sf"/>
</dbReference>
<dbReference type="InterPro" id="IPR042099">
    <property type="entry name" value="ANL_N_sf"/>
</dbReference>
<keyword evidence="4" id="KW-1185">Reference proteome</keyword>
<protein>
    <submittedName>
        <fullName evidence="3">AMP-dependent synthetase</fullName>
    </submittedName>
</protein>
<dbReference type="EMBL" id="SACP01000018">
    <property type="protein sequence ID" value="RVU15957.1"/>
    <property type="molecule type" value="Genomic_DNA"/>
</dbReference>
<dbReference type="Pfam" id="PF00501">
    <property type="entry name" value="AMP-binding"/>
    <property type="match status" value="1"/>
</dbReference>
<organism evidence="3 4">
    <name type="scientific">Methylobacterium oryzihabitans</name>
    <dbReference type="NCBI Taxonomy" id="2499852"/>
    <lineage>
        <taxon>Bacteria</taxon>
        <taxon>Pseudomonadati</taxon>
        <taxon>Pseudomonadota</taxon>
        <taxon>Alphaproteobacteria</taxon>
        <taxon>Hyphomicrobiales</taxon>
        <taxon>Methylobacteriaceae</taxon>
        <taxon>Methylobacterium</taxon>
    </lineage>
</organism>
<dbReference type="SUPFAM" id="SSF56801">
    <property type="entry name" value="Acetyl-CoA synthetase-like"/>
    <property type="match status" value="1"/>
</dbReference>
<evidence type="ECO:0000259" key="2">
    <source>
        <dbReference type="Pfam" id="PF13193"/>
    </source>
</evidence>
<name>A0A437P121_9HYPH</name>
<dbReference type="PANTHER" id="PTHR43767">
    <property type="entry name" value="LONG-CHAIN-FATTY-ACID--COA LIGASE"/>
    <property type="match status" value="1"/>
</dbReference>
<dbReference type="OrthoDB" id="9803968at2"/>
<feature type="domain" description="AMP-dependent synthetase/ligase" evidence="1">
    <location>
        <begin position="8"/>
        <end position="368"/>
    </location>
</feature>
<dbReference type="PANTHER" id="PTHR43767:SF1">
    <property type="entry name" value="NONRIBOSOMAL PEPTIDE SYNTHASE PES1 (EUROFUNG)-RELATED"/>
    <property type="match status" value="1"/>
</dbReference>
<dbReference type="InterPro" id="IPR025110">
    <property type="entry name" value="AMP-bd_C"/>
</dbReference>